<organism evidence="2 3">
    <name type="scientific">Candidatus Weimeria bifida</name>
    <dbReference type="NCBI Taxonomy" id="2599074"/>
    <lineage>
        <taxon>Bacteria</taxon>
        <taxon>Bacillati</taxon>
        <taxon>Bacillota</taxon>
        <taxon>Clostridia</taxon>
        <taxon>Lachnospirales</taxon>
        <taxon>Lachnospiraceae</taxon>
        <taxon>Candidatus Weimeria</taxon>
    </lineage>
</organism>
<dbReference type="Proteomes" id="UP000460257">
    <property type="component" value="Unassembled WGS sequence"/>
</dbReference>
<proteinExistence type="predicted"/>
<dbReference type="EMBL" id="VOGC01000007">
    <property type="protein sequence ID" value="MQN02073.1"/>
    <property type="molecule type" value="Genomic_DNA"/>
</dbReference>
<name>A0A6N7J1U9_9FIRM</name>
<gene>
    <name evidence="2" type="ORF">FRC54_09275</name>
</gene>
<dbReference type="AlphaFoldDB" id="A0A6N7J1U9"/>
<comment type="caution">
    <text evidence="2">The sequence shown here is derived from an EMBL/GenBank/DDBJ whole genome shotgun (WGS) entry which is preliminary data.</text>
</comment>
<evidence type="ECO:0000256" key="1">
    <source>
        <dbReference type="SAM" id="Phobius"/>
    </source>
</evidence>
<feature type="transmembrane region" description="Helical" evidence="1">
    <location>
        <begin position="21"/>
        <end position="43"/>
    </location>
</feature>
<reference evidence="2" key="1">
    <citation type="journal article" date="2020" name="Appl. Environ. Microbiol.">
        <title>Medium-Chain Fatty Acid Synthesis by 'Candidatus Weimeria bifida' gen. nov., sp. nov., and 'Candidatus Pseudoramibacter fermentans' sp. nov.</title>
        <authorList>
            <person name="Scarborough M.J."/>
            <person name="Myers K.S."/>
            <person name="Donohue T.J."/>
            <person name="Noguera D.R."/>
        </authorList>
    </citation>
    <scope>NUCLEOTIDE SEQUENCE</scope>
    <source>
        <strain evidence="2">LCO1.1</strain>
    </source>
</reference>
<accession>A0A6N7J1U9</accession>
<protein>
    <submittedName>
        <fullName evidence="2">Uncharacterized protein</fullName>
    </submittedName>
</protein>
<evidence type="ECO:0000313" key="2">
    <source>
        <dbReference type="EMBL" id="MQN02073.1"/>
    </source>
</evidence>
<sequence>MLRRILEFLKKKYGAYFTVEAVWMFGLTIVVFFSILLLSFNLYHETVNEIKRIGPAKIEAVKEFRKINVMRDVAGTLTGEKG</sequence>
<keyword evidence="1" id="KW-1133">Transmembrane helix</keyword>
<evidence type="ECO:0000313" key="3">
    <source>
        <dbReference type="Proteomes" id="UP000460257"/>
    </source>
</evidence>
<keyword evidence="1" id="KW-0812">Transmembrane</keyword>
<keyword evidence="1" id="KW-0472">Membrane</keyword>
<keyword evidence="3" id="KW-1185">Reference proteome</keyword>